<organism evidence="2 3">
    <name type="scientific">Symbiodinium microadriaticum</name>
    <name type="common">Dinoflagellate</name>
    <name type="synonym">Zooxanthella microadriatica</name>
    <dbReference type="NCBI Taxonomy" id="2951"/>
    <lineage>
        <taxon>Eukaryota</taxon>
        <taxon>Sar</taxon>
        <taxon>Alveolata</taxon>
        <taxon>Dinophyceae</taxon>
        <taxon>Suessiales</taxon>
        <taxon>Symbiodiniaceae</taxon>
        <taxon>Symbiodinium</taxon>
    </lineage>
</organism>
<dbReference type="SUPFAM" id="SSF56300">
    <property type="entry name" value="Metallo-dependent phosphatases"/>
    <property type="match status" value="1"/>
</dbReference>
<dbReference type="EMBL" id="LSRX01000482">
    <property type="protein sequence ID" value="OLP96044.1"/>
    <property type="molecule type" value="Genomic_DNA"/>
</dbReference>
<dbReference type="SUPFAM" id="SSF55073">
    <property type="entry name" value="Nucleotide cyclase"/>
    <property type="match status" value="1"/>
</dbReference>
<dbReference type="CDD" id="cd07302">
    <property type="entry name" value="CHD"/>
    <property type="match status" value="1"/>
</dbReference>
<comment type="caution">
    <text evidence="2">The sequence shown here is derived from an EMBL/GenBank/DDBJ whole genome shotgun (WGS) entry which is preliminary data.</text>
</comment>
<evidence type="ECO:0000313" key="3">
    <source>
        <dbReference type="Proteomes" id="UP000186817"/>
    </source>
</evidence>
<gene>
    <name evidence="2" type="primary">rglC</name>
    <name evidence="2" type="ORF">AK812_SmicGene21760</name>
</gene>
<keyword evidence="3" id="KW-1185">Reference proteome</keyword>
<sequence length="1331" mass="146904">MASPTPLELLRTTFSAAASDGLAKKFADTPKDPWKLKYFLDLKETSPQAAPCIKCPETEESHMLDLLAKMALYAPETWYEIVTGQKCPAEAKNDYPNIGVAFDASSRLRRAGIEWYHNELTTQWMQSHGGVVPVCHLPVSLQGGATALVEAKSWQTVQAEDKIPSQPSAESPTVRVVAISDTHLLHHLLPKLPQGDLLIHCGDLSYEESRSQDAREFDEKWQELGENFPEFLKWFECSGLAAAKALRWLGSEGLFEHRVLVAGNHDYILERIGERNAQLLCKAFNVDGYLHTRNPPTDLHFKSGCKVTVWGSGVSAKAGVGGERAIKSGNVAFVYDMEAGDSQFREETEHLDEGSADIIVTHGPPANALYGKSGRVLESISELVNFVKPTLFLCGHEHNPDNWKLEQKVVDMGGGTLGVNCACTGRWNQFCGMPFVVDIPARRTADPGKLTFAVRSGGPVVAAQWSGAVLFDGTMIGITLKGGRGKFFYDRPGQRYRLNYTATSKLFHPDGKLEQDMLAKNTTMAMNYTWGGFDENGACNPFPNKYSDFFGWLAIASAGANQTVEGKPCRQWTAMIPSPMGKATGVNMTACVADDGSVLEMVQMVGGTGKFSGASRYRFSNITFGPPDEEAFRPSYACAQNWPGKPCEDEEVETLDIYRIFGKGEPQELSNRDTGDVLGDVSFICTQGSGAEYESKFITHWKVNVSKAFGQYALCNFNGTANVCIGQGSQLKRVGRRGSQIQSGKKAIGQCDPNIDVGSQYSFPEAGQCPPNVVPSEASGCFWANARPVRTVAANCVMQDRKLLEVCKKEFGHAPFTESAAIFKDALASADLTKGGCPDEPVATIVDCTMQGHTTVDIIMAARTFKKHDALQLGTLAANVQSADLTSGVSTIVGQLDIFLPLSYHKTDMLVTVVASEQHRLLLQKFPFFIEKGQRSKFFYDQEQPRPRQESSKKIFCILCEMVPEHVILPMLKSRIPVDRQLSILFVMIENFDEQARILGPENLIKFLNNQHGSEGMTGRFTMMDVICSNHQVTKIETVGEEYVPASWKFVKGLCAVGVVPEDEVEAHCSVLERLLKAGRSQKELEVRLRGWEDRASRMALVPEAVRAFQLECFISDLFLEPTGSLFAACAVLSEGVSHPREVRKSEALVTLKLGMHTGPVVAGVIGQKLPRFRLFGDTVLSKIWKYKKRENSQRQQDYDYDWDSDIEMSGGPQSQVGTQFEPMTEQCERSSYLFQSDLGDPISCVYVNELGLRFDFGCMAGTVQGKAEVLTAFSDEGVRGLYMDNEVAYATLMDVCKGWNMEPPHQQSISVNFRNWDLGAAMLEYPCPLL</sequence>
<reference evidence="2 3" key="1">
    <citation type="submission" date="2016-02" db="EMBL/GenBank/DDBJ databases">
        <title>Genome analysis of coral dinoflagellate symbionts highlights evolutionary adaptations to a symbiotic lifestyle.</title>
        <authorList>
            <person name="Aranda M."/>
            <person name="Li Y."/>
            <person name="Liew Y.J."/>
            <person name="Baumgarten S."/>
            <person name="Simakov O."/>
            <person name="Wilson M."/>
            <person name="Piel J."/>
            <person name="Ashoor H."/>
            <person name="Bougouffa S."/>
            <person name="Bajic V.B."/>
            <person name="Ryu T."/>
            <person name="Ravasi T."/>
            <person name="Bayer T."/>
            <person name="Micklem G."/>
            <person name="Kim H."/>
            <person name="Bhak J."/>
            <person name="Lajeunesse T.C."/>
            <person name="Voolstra C.R."/>
        </authorList>
    </citation>
    <scope>NUCLEOTIDE SEQUENCE [LARGE SCALE GENOMIC DNA]</scope>
    <source>
        <strain evidence="2 3">CCMP2467</strain>
    </source>
</reference>
<dbReference type="GO" id="GO:0035556">
    <property type="term" value="P:intracellular signal transduction"/>
    <property type="evidence" value="ECO:0007669"/>
    <property type="project" value="InterPro"/>
</dbReference>
<dbReference type="GO" id="GO:0016829">
    <property type="term" value="F:lyase activity"/>
    <property type="evidence" value="ECO:0007669"/>
    <property type="project" value="UniProtKB-KW"/>
</dbReference>
<dbReference type="OrthoDB" id="408641at2759"/>
<dbReference type="PROSITE" id="PS50125">
    <property type="entry name" value="GUANYLATE_CYCLASE_2"/>
    <property type="match status" value="1"/>
</dbReference>
<evidence type="ECO:0000313" key="2">
    <source>
        <dbReference type="EMBL" id="OLP96044.1"/>
    </source>
</evidence>
<name>A0A1Q9DLI1_SYMMI</name>
<dbReference type="InterPro" id="IPR001054">
    <property type="entry name" value="A/G_cyclase"/>
</dbReference>
<dbReference type="Proteomes" id="UP000186817">
    <property type="component" value="Unassembled WGS sequence"/>
</dbReference>
<dbReference type="PANTHER" id="PTHR12905">
    <property type="entry name" value="METALLOPHOSPHOESTERASE"/>
    <property type="match status" value="1"/>
</dbReference>
<dbReference type="Pfam" id="PF00149">
    <property type="entry name" value="Metallophos"/>
    <property type="match status" value="1"/>
</dbReference>
<dbReference type="InterPro" id="IPR051693">
    <property type="entry name" value="UPF0046_metallophosphoest"/>
</dbReference>
<evidence type="ECO:0000259" key="1">
    <source>
        <dbReference type="PROSITE" id="PS50125"/>
    </source>
</evidence>
<dbReference type="InterPro" id="IPR029052">
    <property type="entry name" value="Metallo-depent_PP-like"/>
</dbReference>
<keyword evidence="2" id="KW-0456">Lyase</keyword>
<dbReference type="InterPro" id="IPR004843">
    <property type="entry name" value="Calcineurin-like_PHP"/>
</dbReference>
<dbReference type="Pfam" id="PF00211">
    <property type="entry name" value="Guanylate_cyc"/>
    <property type="match status" value="1"/>
</dbReference>
<feature type="domain" description="Guanylate cyclase" evidence="1">
    <location>
        <begin position="983"/>
        <end position="1180"/>
    </location>
</feature>
<dbReference type="GO" id="GO:0009190">
    <property type="term" value="P:cyclic nucleotide biosynthetic process"/>
    <property type="evidence" value="ECO:0007669"/>
    <property type="project" value="InterPro"/>
</dbReference>
<dbReference type="Gene3D" id="3.30.70.1230">
    <property type="entry name" value="Nucleotide cyclase"/>
    <property type="match status" value="1"/>
</dbReference>
<dbReference type="PANTHER" id="PTHR12905:SF0">
    <property type="entry name" value="CALCINEURIN-LIKE PHOSPHOESTERASE DOMAIN-CONTAINING PROTEIN"/>
    <property type="match status" value="1"/>
</dbReference>
<dbReference type="GO" id="GO:0016787">
    <property type="term" value="F:hydrolase activity"/>
    <property type="evidence" value="ECO:0007669"/>
    <property type="project" value="InterPro"/>
</dbReference>
<dbReference type="InterPro" id="IPR029787">
    <property type="entry name" value="Nucleotide_cyclase"/>
</dbReference>
<accession>A0A1Q9DLI1</accession>
<proteinExistence type="predicted"/>
<dbReference type="Gene3D" id="3.60.21.10">
    <property type="match status" value="1"/>
</dbReference>
<protein>
    <submittedName>
        <fullName evidence="2">Putative rhamnogalacturonate lyase C</fullName>
    </submittedName>
</protein>